<keyword evidence="1" id="KW-0472">Membrane</keyword>
<comment type="caution">
    <text evidence="2">The sequence shown here is derived from an EMBL/GenBank/DDBJ whole genome shotgun (WGS) entry which is preliminary data.</text>
</comment>
<reference evidence="2" key="1">
    <citation type="submission" date="2016-11" db="EMBL/GenBank/DDBJ databases">
        <authorList>
            <person name="Varghese N."/>
            <person name="Submissions S."/>
        </authorList>
    </citation>
    <scope>NUCLEOTIDE SEQUENCE [LARGE SCALE GENOMIC DNA]</scope>
    <source>
        <strain evidence="2">DSM 16785</strain>
    </source>
</reference>
<dbReference type="RefSeq" id="WP_072863745.1">
    <property type="nucleotide sequence ID" value="NZ_FQUI01000009.1"/>
</dbReference>
<feature type="transmembrane region" description="Helical" evidence="1">
    <location>
        <begin position="188"/>
        <end position="205"/>
    </location>
</feature>
<dbReference type="Proteomes" id="UP000184334">
    <property type="component" value="Unassembled WGS sequence"/>
</dbReference>
<evidence type="ECO:0000256" key="1">
    <source>
        <dbReference type="SAM" id="Phobius"/>
    </source>
</evidence>
<keyword evidence="1" id="KW-0812">Transmembrane</keyword>
<sequence length="273" mass="32748">MIIRKINIYIILLIAFSVFLSLSQIIFNYIFQKEPYLYYGSFPIESENLKFSKEFPKQAKAVLVLEENILKIYLPKESKYFNTILKDLKVFLYDTSIKLNKIVKPYFIEKKDLKAPDIYNYYLKILGLVFFSVIFFGGTLFSVFDKNNLTLFILHYYKNFFQRFLIFLSVILSFIFIAFSFLKDINFLYVYFVYAIGAVFFRSIFNKIYIDILSYAVFISAAMFVNDLFIVLMILILMAMFNIIYNYMSIFYTKTIRIKEENKIERNKRKNFK</sequence>
<name>A0A1M4V3V1_MARH1</name>
<dbReference type="OrthoDB" id="46568at2"/>
<dbReference type="STRING" id="1122195.SAMN02745164_00838"/>
<evidence type="ECO:0000313" key="3">
    <source>
        <dbReference type="Proteomes" id="UP000184334"/>
    </source>
</evidence>
<feature type="transmembrane region" description="Helical" evidence="1">
    <location>
        <begin position="121"/>
        <end position="144"/>
    </location>
</feature>
<protein>
    <submittedName>
        <fullName evidence="2">Uncharacterized protein</fullName>
    </submittedName>
</protein>
<proteinExistence type="predicted"/>
<feature type="transmembrane region" description="Helical" evidence="1">
    <location>
        <begin position="212"/>
        <end position="245"/>
    </location>
</feature>
<keyword evidence="1" id="KW-1133">Transmembrane helix</keyword>
<keyword evidence="3" id="KW-1185">Reference proteome</keyword>
<dbReference type="EMBL" id="FQUI01000009">
    <property type="protein sequence ID" value="SHE63609.1"/>
    <property type="molecule type" value="Genomic_DNA"/>
</dbReference>
<evidence type="ECO:0000313" key="2">
    <source>
        <dbReference type="EMBL" id="SHE63609.1"/>
    </source>
</evidence>
<feature type="transmembrane region" description="Helical" evidence="1">
    <location>
        <begin position="164"/>
        <end position="182"/>
    </location>
</feature>
<organism evidence="2 3">
    <name type="scientific">Marinitoga hydrogenitolerans (strain DSM 16785 / JCM 12826 / AT1271)</name>
    <dbReference type="NCBI Taxonomy" id="1122195"/>
    <lineage>
        <taxon>Bacteria</taxon>
        <taxon>Thermotogati</taxon>
        <taxon>Thermotogota</taxon>
        <taxon>Thermotogae</taxon>
        <taxon>Petrotogales</taxon>
        <taxon>Petrotogaceae</taxon>
        <taxon>Marinitoga</taxon>
    </lineage>
</organism>
<feature type="transmembrane region" description="Helical" evidence="1">
    <location>
        <begin position="7"/>
        <end position="31"/>
    </location>
</feature>
<gene>
    <name evidence="2" type="ORF">SAMN02745164_00838</name>
</gene>
<dbReference type="AlphaFoldDB" id="A0A1M4V3V1"/>
<accession>A0A1M4V3V1</accession>